<keyword evidence="3" id="KW-1185">Reference proteome</keyword>
<reference evidence="2 3" key="1">
    <citation type="submission" date="2014-07" db="EMBL/GenBank/DDBJ databases">
        <title>Genome of Chryseobacterium luteum DSM 18605.</title>
        <authorList>
            <person name="Stropko S.J."/>
            <person name="Pipes S.E."/>
            <person name="Newman J.D."/>
        </authorList>
    </citation>
    <scope>NUCLEOTIDE SEQUENCE [LARGE SCALE GENOMIC DNA]</scope>
    <source>
        <strain evidence="2 3">DSM 18605</strain>
    </source>
</reference>
<proteinExistence type="predicted"/>
<keyword evidence="1" id="KW-0472">Membrane</keyword>
<organism evidence="2 3">
    <name type="scientific">Chryseobacterium luteum</name>
    <dbReference type="NCBI Taxonomy" id="421531"/>
    <lineage>
        <taxon>Bacteria</taxon>
        <taxon>Pseudomonadati</taxon>
        <taxon>Bacteroidota</taxon>
        <taxon>Flavobacteriia</taxon>
        <taxon>Flavobacteriales</taxon>
        <taxon>Weeksellaceae</taxon>
        <taxon>Chryseobacterium group</taxon>
        <taxon>Chryseobacterium</taxon>
    </lineage>
</organism>
<evidence type="ECO:0000256" key="1">
    <source>
        <dbReference type="SAM" id="Phobius"/>
    </source>
</evidence>
<dbReference type="STRING" id="421531.IX38_13365"/>
<name>A0A085ZDR6_9FLAO</name>
<comment type="caution">
    <text evidence="2">The sequence shown here is derived from an EMBL/GenBank/DDBJ whole genome shotgun (WGS) entry which is preliminary data.</text>
</comment>
<keyword evidence="1" id="KW-0812">Transmembrane</keyword>
<feature type="transmembrane region" description="Helical" evidence="1">
    <location>
        <begin position="31"/>
        <end position="52"/>
    </location>
</feature>
<protein>
    <submittedName>
        <fullName evidence="2">Uncharacterized protein</fullName>
    </submittedName>
</protein>
<dbReference type="EMBL" id="JPRO01000011">
    <property type="protein sequence ID" value="KFF02580.1"/>
    <property type="molecule type" value="Genomic_DNA"/>
</dbReference>
<sequence length="87" mass="10009">MHFWTEIVYLIAIQYFSKLQTGNCRFPLIEILSISILLPGTIVLNFSISFIVKFPKAKFAGILMVSTTGKSVFKEYYVPWLSVKKDK</sequence>
<keyword evidence="1" id="KW-1133">Transmembrane helix</keyword>
<evidence type="ECO:0000313" key="3">
    <source>
        <dbReference type="Proteomes" id="UP000028703"/>
    </source>
</evidence>
<dbReference type="Proteomes" id="UP000028703">
    <property type="component" value="Unassembled WGS sequence"/>
</dbReference>
<evidence type="ECO:0000313" key="2">
    <source>
        <dbReference type="EMBL" id="KFF02580.1"/>
    </source>
</evidence>
<accession>A0A085ZDR6</accession>
<gene>
    <name evidence="2" type="ORF">IX38_13365</name>
</gene>
<dbReference type="AlphaFoldDB" id="A0A085ZDR6"/>